<comment type="caution">
    <text evidence="1">The sequence shown here is derived from an EMBL/GenBank/DDBJ whole genome shotgun (WGS) entry which is preliminary data.</text>
</comment>
<organism evidence="1 2">
    <name type="scientific">Gluconacetobacter sacchari</name>
    <dbReference type="NCBI Taxonomy" id="92759"/>
    <lineage>
        <taxon>Bacteria</taxon>
        <taxon>Pseudomonadati</taxon>
        <taxon>Pseudomonadota</taxon>
        <taxon>Alphaproteobacteria</taxon>
        <taxon>Acetobacterales</taxon>
        <taxon>Acetobacteraceae</taxon>
        <taxon>Gluconacetobacter</taxon>
    </lineage>
</organism>
<dbReference type="AlphaFoldDB" id="A0A7W4IEA3"/>
<name>A0A7W4IEA3_9PROT</name>
<evidence type="ECO:0000313" key="1">
    <source>
        <dbReference type="EMBL" id="MBB2161274.1"/>
    </source>
</evidence>
<gene>
    <name evidence="1" type="ORF">HLH48_14030</name>
</gene>
<evidence type="ECO:0000313" key="2">
    <source>
        <dbReference type="Proteomes" id="UP000589085"/>
    </source>
</evidence>
<dbReference type="RefSeq" id="WP_182998101.1">
    <property type="nucleotide sequence ID" value="NZ_JABEQJ010000018.1"/>
</dbReference>
<accession>A0A7W4IEA3</accession>
<dbReference type="EMBL" id="JABEQJ010000018">
    <property type="protein sequence ID" value="MBB2161274.1"/>
    <property type="molecule type" value="Genomic_DNA"/>
</dbReference>
<keyword evidence="1" id="KW-0808">Transferase</keyword>
<dbReference type="GO" id="GO:0016740">
    <property type="term" value="F:transferase activity"/>
    <property type="evidence" value="ECO:0007669"/>
    <property type="project" value="UniProtKB-KW"/>
</dbReference>
<protein>
    <submittedName>
        <fullName evidence="1">Glycosyltransferase family 1 protein</fullName>
    </submittedName>
</protein>
<proteinExistence type="predicted"/>
<reference evidence="1 2" key="1">
    <citation type="submission" date="2020-04" db="EMBL/GenBank/DDBJ databases">
        <title>Description of novel Gluconacetobacter.</title>
        <authorList>
            <person name="Sombolestani A."/>
        </authorList>
    </citation>
    <scope>NUCLEOTIDE SEQUENCE [LARGE SCALE GENOMIC DNA]</scope>
    <source>
        <strain evidence="1 2">LMG 19747</strain>
    </source>
</reference>
<sequence length="612" mass="70445">MTDDSTLYDSIRESGLFDDAAYIAANPDVARSGIDPLLHYIRHGQHETRRLPFPQFDADRYIADFRLETVEGNPFFDLVGRNRYRPDHPTATLSPFEIYLYNLLLHLDLFDEKFYIRTNQDLRNSDLPPLVHYVKYGIHELTRNPNRTYNNQIYLRQFGHEIRPTEPSILHYIRNNLGRDYSDRGLLEKFDRAALALATRRLEQFPFYSDKDYEFLNRDIENSTLLPHQHALLYGLPEGRTIFSKMRIAEILGAKMDATPTYQPAGRPARNLPTPGSLGVFYHTGGNCFIRDIAEDLVSYLRSAGLNATLETEKTPLHAKPELCLFCAPHEFFFLDGAKQWERDDILGSSLMLNTEQPQTPWFSRGLIYLLMSAGVIDFLYQNVEFFESVGIPSFHFDPIPDSAPTSILEKDRVDPLFRVLPDDAKHDPPNGEQRPVAARGIDVSFFGNASARREKFFTRNAAILAERTCFLYYRKQHDPIRMEGASEILARMPFYVAENSKICLNIHRNDDPYFEWHRIIKQGAARGAVVVTEDCLPTPLYRNGVHFLTETPRHMPHLINWLLDTPDGRARAQQIQDACLGLFRDRKLQKSKINDIAGFIGTLWQRTAVDA</sequence>
<dbReference type="Proteomes" id="UP000589085">
    <property type="component" value="Unassembled WGS sequence"/>
</dbReference>